<reference evidence="2 3" key="1">
    <citation type="submission" date="2016-02" db="EMBL/GenBank/DDBJ databases">
        <title>Genome sequencing of a beta-galactosidase producing bacteria Rhizobium sp. 59.</title>
        <authorList>
            <person name="Wang D."/>
            <person name="Kot W."/>
            <person name="Qin Y."/>
            <person name="Hansen L."/>
            <person name="Naqvi K."/>
            <person name="Rensing C."/>
        </authorList>
    </citation>
    <scope>NUCLEOTIDE SEQUENCE [LARGE SCALE GENOMIC DNA]</scope>
    <source>
        <strain evidence="2 3">59</strain>
    </source>
</reference>
<dbReference type="AlphaFoldDB" id="A0A657LZ91"/>
<comment type="caution">
    <text evidence="2">The sequence shown here is derived from an EMBL/GenBank/DDBJ whole genome shotgun (WGS) entry which is preliminary data.</text>
</comment>
<feature type="coiled-coil region" evidence="1">
    <location>
        <begin position="10"/>
        <end position="49"/>
    </location>
</feature>
<dbReference type="EMBL" id="LSRP01000005">
    <property type="protein sequence ID" value="OJG00934.1"/>
    <property type="molecule type" value="Genomic_DNA"/>
</dbReference>
<evidence type="ECO:0000313" key="3">
    <source>
        <dbReference type="Proteomes" id="UP000182661"/>
    </source>
</evidence>
<accession>A0A657LZ91</accession>
<name>A0A657LZ91_9HYPH</name>
<evidence type="ECO:0000313" key="2">
    <source>
        <dbReference type="EMBL" id="OJG00934.1"/>
    </source>
</evidence>
<sequence length="60" mass="6687">TQGDETMTIEQHIEELRAELNNACDAVERREIQTELEMAQAELAVITAEQDGSVDAEPPF</sequence>
<organism evidence="2 3">
    <name type="scientific">Pararhizobium antarcticum</name>
    <dbReference type="NCBI Taxonomy" id="1798805"/>
    <lineage>
        <taxon>Bacteria</taxon>
        <taxon>Pseudomonadati</taxon>
        <taxon>Pseudomonadota</taxon>
        <taxon>Alphaproteobacteria</taxon>
        <taxon>Hyphomicrobiales</taxon>
        <taxon>Rhizobiaceae</taxon>
        <taxon>Rhizobium/Agrobacterium group</taxon>
        <taxon>Pararhizobium</taxon>
    </lineage>
</organism>
<proteinExistence type="predicted"/>
<feature type="non-terminal residue" evidence="2">
    <location>
        <position position="1"/>
    </location>
</feature>
<gene>
    <name evidence="2" type="ORF">AX760_25065</name>
</gene>
<dbReference type="Proteomes" id="UP000182661">
    <property type="component" value="Unassembled WGS sequence"/>
</dbReference>
<protein>
    <submittedName>
        <fullName evidence="2">Uncharacterized protein</fullName>
    </submittedName>
</protein>
<keyword evidence="1" id="KW-0175">Coiled coil</keyword>
<keyword evidence="3" id="KW-1185">Reference proteome</keyword>
<evidence type="ECO:0000256" key="1">
    <source>
        <dbReference type="SAM" id="Coils"/>
    </source>
</evidence>